<organism evidence="13 14">
    <name type="scientific">Geodia barretti</name>
    <name type="common">Barrett's horny sponge</name>
    <dbReference type="NCBI Taxonomy" id="519541"/>
    <lineage>
        <taxon>Eukaryota</taxon>
        <taxon>Metazoa</taxon>
        <taxon>Porifera</taxon>
        <taxon>Demospongiae</taxon>
        <taxon>Heteroscleromorpha</taxon>
        <taxon>Tetractinellida</taxon>
        <taxon>Astrophorina</taxon>
        <taxon>Geodiidae</taxon>
        <taxon>Geodia</taxon>
    </lineage>
</organism>
<keyword evidence="6" id="KW-0862">Zinc</keyword>
<keyword evidence="8" id="KW-0648">Protein biosynthesis</keyword>
<dbReference type="SMART" id="SM00863">
    <property type="entry name" value="tRNA_SAD"/>
    <property type="match status" value="1"/>
</dbReference>
<dbReference type="GO" id="GO:0006435">
    <property type="term" value="P:threonyl-tRNA aminoacylation"/>
    <property type="evidence" value="ECO:0007669"/>
    <property type="project" value="InterPro"/>
</dbReference>
<evidence type="ECO:0000256" key="3">
    <source>
        <dbReference type="ARBA" id="ARBA00022598"/>
    </source>
</evidence>
<dbReference type="CDD" id="cd00860">
    <property type="entry name" value="ThrRS_anticodon"/>
    <property type="match status" value="1"/>
</dbReference>
<dbReference type="InterPro" id="IPR047246">
    <property type="entry name" value="ThrRS_anticodon"/>
</dbReference>
<evidence type="ECO:0000256" key="6">
    <source>
        <dbReference type="ARBA" id="ARBA00022833"/>
    </source>
</evidence>
<dbReference type="Gene3D" id="3.30.930.10">
    <property type="entry name" value="Bira Bifunctional Protein, Domain 2"/>
    <property type="match status" value="1"/>
</dbReference>
<dbReference type="Pfam" id="PF00587">
    <property type="entry name" value="tRNA-synt_2b"/>
    <property type="match status" value="1"/>
</dbReference>
<accession>A0AA35QVX5</accession>
<reference evidence="13" key="1">
    <citation type="submission" date="2023-03" db="EMBL/GenBank/DDBJ databases">
        <authorList>
            <person name="Steffen K."/>
            <person name="Cardenas P."/>
        </authorList>
    </citation>
    <scope>NUCLEOTIDE SEQUENCE</scope>
</reference>
<comment type="caution">
    <text evidence="13">The sequence shown here is derived from an EMBL/GenBank/DDBJ whole genome shotgun (WGS) entry which is preliminary data.</text>
</comment>
<evidence type="ECO:0000256" key="4">
    <source>
        <dbReference type="ARBA" id="ARBA00022723"/>
    </source>
</evidence>
<evidence type="ECO:0000259" key="12">
    <source>
        <dbReference type="PROSITE" id="PS50862"/>
    </source>
</evidence>
<dbReference type="Pfam" id="PF03129">
    <property type="entry name" value="HGTP_anticodon"/>
    <property type="match status" value="1"/>
</dbReference>
<feature type="domain" description="Aminoacyl-transfer RNA synthetases class-II family profile" evidence="12">
    <location>
        <begin position="143"/>
        <end position="409"/>
    </location>
</feature>
<gene>
    <name evidence="13" type="ORF">GBAR_LOCUS1399</name>
</gene>
<dbReference type="EC" id="6.1.1.3" evidence="2"/>
<keyword evidence="5" id="KW-0547">Nucleotide-binding</keyword>
<evidence type="ECO:0000256" key="9">
    <source>
        <dbReference type="ARBA" id="ARBA00023146"/>
    </source>
</evidence>
<dbReference type="FunFam" id="3.40.50.800:FF:000001">
    <property type="entry name" value="Threonine--tRNA ligase"/>
    <property type="match status" value="1"/>
</dbReference>
<evidence type="ECO:0000256" key="11">
    <source>
        <dbReference type="ARBA" id="ARBA00049515"/>
    </source>
</evidence>
<keyword evidence="4" id="KW-0479">Metal-binding</keyword>
<dbReference type="InterPro" id="IPR012947">
    <property type="entry name" value="tRNA_SAD"/>
</dbReference>
<dbReference type="InterPro" id="IPR002320">
    <property type="entry name" value="Thr-tRNA-ligase_IIa"/>
</dbReference>
<dbReference type="InterPro" id="IPR004154">
    <property type="entry name" value="Anticodon-bd"/>
</dbReference>
<dbReference type="Gene3D" id="3.40.50.800">
    <property type="entry name" value="Anticodon-binding domain"/>
    <property type="match status" value="1"/>
</dbReference>
<evidence type="ECO:0000256" key="5">
    <source>
        <dbReference type="ARBA" id="ARBA00022741"/>
    </source>
</evidence>
<proteinExistence type="inferred from homology"/>
<dbReference type="GO" id="GO:0004829">
    <property type="term" value="F:threonine-tRNA ligase activity"/>
    <property type="evidence" value="ECO:0007669"/>
    <property type="project" value="UniProtKB-EC"/>
</dbReference>
<name>A0AA35QVX5_GEOBA</name>
<dbReference type="Pfam" id="PF07973">
    <property type="entry name" value="tRNA_SAD"/>
    <property type="match status" value="1"/>
</dbReference>
<keyword evidence="7" id="KW-0067">ATP-binding</keyword>
<evidence type="ECO:0000313" key="14">
    <source>
        <dbReference type="Proteomes" id="UP001174909"/>
    </source>
</evidence>
<dbReference type="InterPro" id="IPR036621">
    <property type="entry name" value="Anticodon-bd_dom_sf"/>
</dbReference>
<evidence type="ECO:0000256" key="8">
    <source>
        <dbReference type="ARBA" id="ARBA00022917"/>
    </source>
</evidence>
<evidence type="ECO:0000256" key="7">
    <source>
        <dbReference type="ARBA" id="ARBA00022840"/>
    </source>
</evidence>
<dbReference type="PRINTS" id="PR01047">
    <property type="entry name" value="TRNASYNTHTHR"/>
</dbReference>
<dbReference type="PANTHER" id="PTHR11451">
    <property type="entry name" value="THREONINE-TRNA LIGASE"/>
    <property type="match status" value="1"/>
</dbReference>
<protein>
    <recommendedName>
        <fullName evidence="2">threonine--tRNA ligase</fullName>
        <ecNumber evidence="2">6.1.1.3</ecNumber>
    </recommendedName>
    <alternativeName>
        <fullName evidence="10">Threonyl-tRNA synthetase</fullName>
    </alternativeName>
</protein>
<dbReference type="Proteomes" id="UP001174909">
    <property type="component" value="Unassembled WGS sequence"/>
</dbReference>
<dbReference type="SUPFAM" id="SSF52954">
    <property type="entry name" value="Class II aaRS ABD-related"/>
    <property type="match status" value="1"/>
</dbReference>
<dbReference type="InterPro" id="IPR006195">
    <property type="entry name" value="aa-tRNA-synth_II"/>
</dbReference>
<dbReference type="InterPro" id="IPR018163">
    <property type="entry name" value="Thr/Ala-tRNA-synth_IIc_edit"/>
</dbReference>
<evidence type="ECO:0000256" key="10">
    <source>
        <dbReference type="ARBA" id="ARBA00031900"/>
    </source>
</evidence>
<dbReference type="GO" id="GO:0005737">
    <property type="term" value="C:cytoplasm"/>
    <property type="evidence" value="ECO:0007669"/>
    <property type="project" value="InterPro"/>
</dbReference>
<comment type="catalytic activity">
    <reaction evidence="11">
        <text>tRNA(Thr) + L-threonine + ATP = L-threonyl-tRNA(Thr) + AMP + diphosphate + H(+)</text>
        <dbReference type="Rhea" id="RHEA:24624"/>
        <dbReference type="Rhea" id="RHEA-COMP:9670"/>
        <dbReference type="Rhea" id="RHEA-COMP:9704"/>
        <dbReference type="ChEBI" id="CHEBI:15378"/>
        <dbReference type="ChEBI" id="CHEBI:30616"/>
        <dbReference type="ChEBI" id="CHEBI:33019"/>
        <dbReference type="ChEBI" id="CHEBI:57926"/>
        <dbReference type="ChEBI" id="CHEBI:78442"/>
        <dbReference type="ChEBI" id="CHEBI:78534"/>
        <dbReference type="ChEBI" id="CHEBI:456215"/>
        <dbReference type="EC" id="6.1.1.3"/>
    </reaction>
</comment>
<dbReference type="GO" id="GO:0005524">
    <property type="term" value="F:ATP binding"/>
    <property type="evidence" value="ECO:0007669"/>
    <property type="project" value="UniProtKB-KW"/>
</dbReference>
<dbReference type="InterPro" id="IPR002314">
    <property type="entry name" value="aa-tRNA-synt_IIb"/>
</dbReference>
<dbReference type="AlphaFoldDB" id="A0AA35QVX5"/>
<comment type="similarity">
    <text evidence="1">Belongs to the class-II aminoacyl-tRNA synthetase family.</text>
</comment>
<evidence type="ECO:0000256" key="2">
    <source>
        <dbReference type="ARBA" id="ARBA00013163"/>
    </source>
</evidence>
<keyword evidence="3 13" id="KW-0436">Ligase</keyword>
<dbReference type="CDD" id="cd00771">
    <property type="entry name" value="ThrRS_core"/>
    <property type="match status" value="1"/>
</dbReference>
<dbReference type="GO" id="GO:0046872">
    <property type="term" value="F:metal ion binding"/>
    <property type="evidence" value="ECO:0007669"/>
    <property type="project" value="UniProtKB-KW"/>
</dbReference>
<dbReference type="PROSITE" id="PS50862">
    <property type="entry name" value="AA_TRNA_LIGASE_II"/>
    <property type="match status" value="1"/>
</dbReference>
<dbReference type="FunFam" id="3.30.930.10:FF:000002">
    <property type="entry name" value="Threonine--tRNA ligase"/>
    <property type="match status" value="1"/>
</dbReference>
<evidence type="ECO:0000313" key="13">
    <source>
        <dbReference type="EMBL" id="CAI7994167.1"/>
    </source>
</evidence>
<dbReference type="SUPFAM" id="SSF55681">
    <property type="entry name" value="Class II aaRS and biotin synthetases"/>
    <property type="match status" value="1"/>
</dbReference>
<dbReference type="NCBIfam" id="TIGR00418">
    <property type="entry name" value="thrS"/>
    <property type="match status" value="1"/>
</dbReference>
<dbReference type="Gene3D" id="3.30.980.10">
    <property type="entry name" value="Threonyl-trna Synthetase, Chain A, domain 2"/>
    <property type="match status" value="1"/>
</dbReference>
<dbReference type="HAMAP" id="MF_00184">
    <property type="entry name" value="Thr_tRNA_synth"/>
    <property type="match status" value="1"/>
</dbReference>
<keyword evidence="9" id="KW-0030">Aminoacyl-tRNA synthetase</keyword>
<sequence>MRELVKQRIPFEREILDKDDAIRVFEEQGEFFKVELVREKGDARVSCYRVGDFFDFCEGPHVPHTGVIRALKVLSSSNAYWKGDSSGIPMQRIYATSFTDRKEMAAHLARLEEAKRRDHRRIGRDQRLFLILPEAPGQVFWLPAGMGVVNRLLDSMREKLERRSYQEIRTPLILNESVWARSGHLDHYRDNMFFIESDENRFGIKPMNCPGAALVYRSDIRSYRDLPLRLSEFGHCHRFEPSGVLSGLTRVRAFTQDDAHVYCRLDQVRAEVVALVDLVKEVYGEFGFEDIQIEVSTRPEKSVGTTESWEQAEVALVEALTESGDAWSVNSGDGAFYGPKIDFHVRDALRRSHQCATIQLDFSQAPAFDLYYATEDGGRERPVVIHRAILGSVERFFALLLEHTAGALPVWIAPVQAMLIPIADRHQAAAAEVADALRAEGFRIAVDDRREKMGYKIREAEVARVPFMVVLGDREVEEDTLAVRTRGKRGQEILTTAALADRLGELTKNRSLTP</sequence>
<dbReference type="EMBL" id="CASHTH010000207">
    <property type="protein sequence ID" value="CAI7994167.1"/>
    <property type="molecule type" value="Genomic_DNA"/>
</dbReference>
<dbReference type="PANTHER" id="PTHR11451:SF44">
    <property type="entry name" value="THREONINE--TRNA LIGASE, CHLOROPLASTIC_MITOCHONDRIAL 2"/>
    <property type="match status" value="1"/>
</dbReference>
<dbReference type="InterPro" id="IPR045864">
    <property type="entry name" value="aa-tRNA-synth_II/BPL/LPL"/>
</dbReference>
<evidence type="ECO:0000256" key="1">
    <source>
        <dbReference type="ARBA" id="ARBA00008226"/>
    </source>
</evidence>
<keyword evidence="14" id="KW-1185">Reference proteome</keyword>
<dbReference type="InterPro" id="IPR033728">
    <property type="entry name" value="ThrRS_core"/>
</dbReference>
<dbReference type="SUPFAM" id="SSF55186">
    <property type="entry name" value="ThrRS/AlaRS common domain"/>
    <property type="match status" value="1"/>
</dbReference>